<protein>
    <recommendedName>
        <fullName evidence="13">Endonuclease III</fullName>
        <ecNumber evidence="13">4.2.99.18</ecNumber>
    </recommendedName>
    <alternativeName>
        <fullName evidence="13">DNA-(apurinic or apyrimidinic site) lyase</fullName>
    </alternativeName>
</protein>
<dbReference type="PROSITE" id="PS01155">
    <property type="entry name" value="ENDONUCLEASE_III_2"/>
    <property type="match status" value="1"/>
</dbReference>
<dbReference type="Pfam" id="PF00730">
    <property type="entry name" value="HhH-GPD"/>
    <property type="match status" value="1"/>
</dbReference>
<reference evidence="16" key="1">
    <citation type="submission" date="2017-06" db="EMBL/GenBank/DDBJ databases">
        <authorList>
            <person name="Cremers G."/>
        </authorList>
    </citation>
    <scope>NUCLEOTIDE SEQUENCE [LARGE SCALE GENOMIC DNA]</scope>
</reference>
<keyword evidence="11 13" id="KW-0326">Glycosidase</keyword>
<dbReference type="InterPro" id="IPR000445">
    <property type="entry name" value="HhH_motif"/>
</dbReference>
<dbReference type="InterPro" id="IPR003651">
    <property type="entry name" value="Endonuclease3_FeS-loop_motif"/>
</dbReference>
<keyword evidence="16" id="KW-1185">Reference proteome</keyword>
<keyword evidence="4 13" id="KW-0227">DNA damage</keyword>
<evidence type="ECO:0000256" key="8">
    <source>
        <dbReference type="ARBA" id="ARBA00023125"/>
    </source>
</evidence>
<dbReference type="Gene3D" id="1.10.340.30">
    <property type="entry name" value="Hypothetical protein, domain 2"/>
    <property type="match status" value="1"/>
</dbReference>
<dbReference type="CDD" id="cd00056">
    <property type="entry name" value="ENDO3c"/>
    <property type="match status" value="1"/>
</dbReference>
<dbReference type="InterPro" id="IPR011257">
    <property type="entry name" value="DNA_glycosylase"/>
</dbReference>
<dbReference type="InterPro" id="IPR003265">
    <property type="entry name" value="HhH-GPD_domain"/>
</dbReference>
<comment type="catalytic activity">
    <reaction evidence="13">
        <text>2'-deoxyribonucleotide-(2'-deoxyribose 5'-phosphate)-2'-deoxyribonucleotide-DNA = a 3'-end 2'-deoxyribonucleotide-(2,3-dehydro-2,3-deoxyribose 5'-phosphate)-DNA + a 5'-end 5'-phospho-2'-deoxyribonucleoside-DNA + H(+)</text>
        <dbReference type="Rhea" id="RHEA:66592"/>
        <dbReference type="Rhea" id="RHEA-COMP:13180"/>
        <dbReference type="Rhea" id="RHEA-COMP:16897"/>
        <dbReference type="Rhea" id="RHEA-COMP:17067"/>
        <dbReference type="ChEBI" id="CHEBI:15378"/>
        <dbReference type="ChEBI" id="CHEBI:136412"/>
        <dbReference type="ChEBI" id="CHEBI:157695"/>
        <dbReference type="ChEBI" id="CHEBI:167181"/>
        <dbReference type="EC" id="4.2.99.18"/>
    </reaction>
</comment>
<dbReference type="FunFam" id="1.10.1670.10:FF:000001">
    <property type="entry name" value="Endonuclease III"/>
    <property type="match status" value="1"/>
</dbReference>
<dbReference type="SMART" id="SM00478">
    <property type="entry name" value="ENDO3c"/>
    <property type="match status" value="1"/>
</dbReference>
<feature type="domain" description="HhH-GPD" evidence="14">
    <location>
        <begin position="38"/>
        <end position="186"/>
    </location>
</feature>
<dbReference type="GO" id="GO:0051539">
    <property type="term" value="F:4 iron, 4 sulfur cluster binding"/>
    <property type="evidence" value="ECO:0007669"/>
    <property type="project" value="UniProtKB-UniRule"/>
</dbReference>
<keyword evidence="3 13" id="KW-0479">Metal-binding</keyword>
<dbReference type="InterPro" id="IPR004036">
    <property type="entry name" value="Endonuclease-III-like_CS2"/>
</dbReference>
<evidence type="ECO:0000256" key="6">
    <source>
        <dbReference type="ARBA" id="ARBA00023004"/>
    </source>
</evidence>
<evidence type="ECO:0000256" key="4">
    <source>
        <dbReference type="ARBA" id="ARBA00022763"/>
    </source>
</evidence>
<dbReference type="STRING" id="1392998.ANME2D_01077"/>
<dbReference type="HAMAP" id="MF_00942">
    <property type="entry name" value="Nth"/>
    <property type="match status" value="1"/>
</dbReference>
<comment type="similarity">
    <text evidence="1 13">Belongs to the Nth/MutY family.</text>
</comment>
<evidence type="ECO:0000256" key="3">
    <source>
        <dbReference type="ARBA" id="ARBA00022723"/>
    </source>
</evidence>
<dbReference type="OrthoDB" id="84708at2157"/>
<dbReference type="AlphaFoldDB" id="A0A284VIR1"/>
<name>A0A284VIR1_9EURY</name>
<dbReference type="GO" id="GO:0140078">
    <property type="term" value="F:class I DNA-(apurinic or apyrimidinic site) endonuclease activity"/>
    <property type="evidence" value="ECO:0007669"/>
    <property type="project" value="UniProtKB-EC"/>
</dbReference>
<evidence type="ECO:0000256" key="9">
    <source>
        <dbReference type="ARBA" id="ARBA00023204"/>
    </source>
</evidence>
<comment type="cofactor">
    <cofactor evidence="13">
        <name>[4Fe-4S] cluster</name>
        <dbReference type="ChEBI" id="CHEBI:49883"/>
    </cofactor>
    <text evidence="13">Binds 1 [4Fe-4S] cluster.</text>
</comment>
<dbReference type="InterPro" id="IPR005759">
    <property type="entry name" value="Nth"/>
</dbReference>
<keyword evidence="9 13" id="KW-0234">DNA repair</keyword>
<gene>
    <name evidence="13 15" type="primary">nth</name>
    <name evidence="15" type="ORF">MNV_1080019</name>
</gene>
<feature type="binding site" evidence="13">
    <location>
        <position position="188"/>
    </location>
    <ligand>
        <name>[4Fe-4S] cluster</name>
        <dbReference type="ChEBI" id="CHEBI:49883"/>
    </ligand>
</feature>
<comment type="function">
    <text evidence="13">DNA repair enzyme that has both DNA N-glycosylase activity and AP-lyase activity. The DNA N-glycosylase activity releases various damaged pyrimidines from DNA by cleaving the N-glycosidic bond, leaving an AP (apurinic/apyrimidinic) site. The AP-lyase activity cleaves the phosphodiester bond 3' to the AP site by a beta-elimination, leaving a 3'-terminal unsaturated sugar and a product with a terminal 5'-phosphate.</text>
</comment>
<evidence type="ECO:0000256" key="11">
    <source>
        <dbReference type="ARBA" id="ARBA00023295"/>
    </source>
</evidence>
<dbReference type="GO" id="GO:0046872">
    <property type="term" value="F:metal ion binding"/>
    <property type="evidence" value="ECO:0007669"/>
    <property type="project" value="UniProtKB-KW"/>
</dbReference>
<keyword evidence="7 13" id="KW-0411">Iron-sulfur</keyword>
<evidence type="ECO:0000256" key="1">
    <source>
        <dbReference type="ARBA" id="ARBA00008343"/>
    </source>
</evidence>
<evidence type="ECO:0000256" key="12">
    <source>
        <dbReference type="ARBA" id="ARBA00052915"/>
    </source>
</evidence>
<dbReference type="FunFam" id="1.10.340.30:FF:000001">
    <property type="entry name" value="Endonuclease III"/>
    <property type="match status" value="1"/>
</dbReference>
<comment type="catalytic activity">
    <reaction evidence="12">
        <text>Hydrolyzes mismatched double-stranded DNA and polynucleotides, releasing free thymine.</text>
        <dbReference type="EC" id="3.2.2.29"/>
    </reaction>
</comment>
<dbReference type="SUPFAM" id="SSF48150">
    <property type="entry name" value="DNA-glycosylase"/>
    <property type="match status" value="1"/>
</dbReference>
<dbReference type="GO" id="GO:0003677">
    <property type="term" value="F:DNA binding"/>
    <property type="evidence" value="ECO:0007669"/>
    <property type="project" value="UniProtKB-UniRule"/>
</dbReference>
<dbReference type="PROSITE" id="PS00764">
    <property type="entry name" value="ENDONUCLEASE_III_1"/>
    <property type="match status" value="1"/>
</dbReference>
<keyword evidence="15" id="KW-0540">Nuclease</keyword>
<evidence type="ECO:0000256" key="5">
    <source>
        <dbReference type="ARBA" id="ARBA00022801"/>
    </source>
</evidence>
<dbReference type="NCBIfam" id="TIGR01083">
    <property type="entry name" value="nth"/>
    <property type="match status" value="1"/>
</dbReference>
<evidence type="ECO:0000256" key="7">
    <source>
        <dbReference type="ARBA" id="ARBA00023014"/>
    </source>
</evidence>
<accession>A0A284VIR1</accession>
<dbReference type="PIRSF" id="PIRSF001435">
    <property type="entry name" value="Nth"/>
    <property type="match status" value="1"/>
</dbReference>
<dbReference type="PANTHER" id="PTHR10359">
    <property type="entry name" value="A/G-SPECIFIC ADENINE GLYCOSYLASE/ENDONUCLEASE III"/>
    <property type="match status" value="1"/>
</dbReference>
<evidence type="ECO:0000313" key="16">
    <source>
        <dbReference type="Proteomes" id="UP000218615"/>
    </source>
</evidence>
<sequence length="211" mass="23731">MPAERVNEIIALLKKEYPDVRTALDHSNPLELLVATILSAQSTDRQVNVVTKNLFKKYRTPQDYIKTPLDELEKDIHSTNFYKNKAKNIKKLCELLVENFGGKVPDNMEDLITLPGVARKTANVVLWSAFGKNEGIAVDTHVKRVSARLGLTENTSPEKIEKDLVTIVPKNDWGLFSLLLIKHGREICTAKKPRCQDCVLNKICPSAFTFG</sequence>
<organism evidence="15 16">
    <name type="scientific">Candidatus Methanoperedens nitratireducens</name>
    <dbReference type="NCBI Taxonomy" id="1392998"/>
    <lineage>
        <taxon>Archaea</taxon>
        <taxon>Methanobacteriati</taxon>
        <taxon>Methanobacteriota</taxon>
        <taxon>Stenosarchaea group</taxon>
        <taxon>Methanomicrobia</taxon>
        <taxon>Methanosarcinales</taxon>
        <taxon>ANME-2 cluster</taxon>
        <taxon>Candidatus Methanoperedentaceae</taxon>
        <taxon>Candidatus Methanoperedens</taxon>
    </lineage>
</organism>
<dbReference type="Pfam" id="PF10576">
    <property type="entry name" value="EndIII_4Fe-2S"/>
    <property type="match status" value="1"/>
</dbReference>
<dbReference type="GO" id="GO:0141016">
    <property type="term" value="F:G/T mismatch-specific thymine-DNA glycosylase activity"/>
    <property type="evidence" value="ECO:0007669"/>
    <property type="project" value="UniProtKB-EC"/>
</dbReference>
<dbReference type="RefSeq" id="WP_096203580.1">
    <property type="nucleotide sequence ID" value="NZ_FZMP01000011.1"/>
</dbReference>
<keyword evidence="8 13" id="KW-0238">DNA-binding</keyword>
<dbReference type="Pfam" id="PF00633">
    <property type="entry name" value="HHH"/>
    <property type="match status" value="1"/>
</dbReference>
<keyword evidence="10 13" id="KW-0456">Lyase</keyword>
<keyword evidence="15" id="KW-0255">Endonuclease</keyword>
<keyword evidence="6 13" id="KW-0408">Iron</keyword>
<evidence type="ECO:0000313" key="15">
    <source>
        <dbReference type="EMBL" id="SNQ59166.1"/>
    </source>
</evidence>
<dbReference type="EMBL" id="FZMP01000011">
    <property type="protein sequence ID" value="SNQ59166.1"/>
    <property type="molecule type" value="Genomic_DNA"/>
</dbReference>
<dbReference type="GO" id="GO:0006285">
    <property type="term" value="P:base-excision repair, AP site formation"/>
    <property type="evidence" value="ECO:0007669"/>
    <property type="project" value="TreeGrafter"/>
</dbReference>
<feature type="binding site" evidence="13">
    <location>
        <position position="195"/>
    </location>
    <ligand>
        <name>[4Fe-4S] cluster</name>
        <dbReference type="ChEBI" id="CHEBI:49883"/>
    </ligand>
</feature>
<dbReference type="Proteomes" id="UP000218615">
    <property type="component" value="Unassembled WGS sequence"/>
</dbReference>
<keyword evidence="5 13" id="KW-0378">Hydrolase</keyword>
<proteinExistence type="inferred from homology"/>
<dbReference type="SMART" id="SM00525">
    <property type="entry name" value="FES"/>
    <property type="match status" value="1"/>
</dbReference>
<evidence type="ECO:0000256" key="10">
    <source>
        <dbReference type="ARBA" id="ARBA00023239"/>
    </source>
</evidence>
<dbReference type="EC" id="4.2.99.18" evidence="13"/>
<dbReference type="PANTHER" id="PTHR10359:SF18">
    <property type="entry name" value="ENDONUCLEASE III"/>
    <property type="match status" value="1"/>
</dbReference>
<evidence type="ECO:0000256" key="13">
    <source>
        <dbReference type="HAMAP-Rule" id="MF_00942"/>
    </source>
</evidence>
<dbReference type="InterPro" id="IPR023170">
    <property type="entry name" value="HhH_base_excis_C"/>
</dbReference>
<dbReference type="Gene3D" id="1.10.1670.10">
    <property type="entry name" value="Helix-hairpin-Helix base-excision DNA repair enzymes (C-terminal)"/>
    <property type="match status" value="1"/>
</dbReference>
<evidence type="ECO:0000256" key="2">
    <source>
        <dbReference type="ARBA" id="ARBA00022485"/>
    </source>
</evidence>
<dbReference type="InterPro" id="IPR004035">
    <property type="entry name" value="Endouclease-III_FeS-bd_BS"/>
</dbReference>
<feature type="binding site" evidence="13">
    <location>
        <position position="198"/>
    </location>
    <ligand>
        <name>[4Fe-4S] cluster</name>
        <dbReference type="ChEBI" id="CHEBI:49883"/>
    </ligand>
</feature>
<evidence type="ECO:0000259" key="14">
    <source>
        <dbReference type="SMART" id="SM00478"/>
    </source>
</evidence>
<feature type="binding site" evidence="13">
    <location>
        <position position="204"/>
    </location>
    <ligand>
        <name>[4Fe-4S] cluster</name>
        <dbReference type="ChEBI" id="CHEBI:49883"/>
    </ligand>
</feature>
<keyword evidence="2 13" id="KW-0004">4Fe-4S</keyword>